<dbReference type="InterPro" id="IPR050832">
    <property type="entry name" value="Bact_Acetyltransf"/>
</dbReference>
<sequence>WAGVAADVRAGEKFLLVARNDAGTLVGSAQLALASKANARHRAEVQKVMVHTAARRQGLAFALMRALDALAQQHGRTLLVLDTRQGDPSEQLYQKCGYTMAGVIPAYARNGDGGLDATVLYYRQLPAML</sequence>
<keyword evidence="2" id="KW-0012">Acyltransferase</keyword>
<dbReference type="InterPro" id="IPR000182">
    <property type="entry name" value="GNAT_dom"/>
</dbReference>
<feature type="non-terminal residue" evidence="4">
    <location>
        <position position="1"/>
    </location>
</feature>
<dbReference type="CDD" id="cd04301">
    <property type="entry name" value="NAT_SF"/>
    <property type="match status" value="1"/>
</dbReference>
<protein>
    <recommendedName>
        <fullName evidence="3">N-acetyltransferase domain-containing protein</fullName>
    </recommendedName>
</protein>
<keyword evidence="1" id="KW-0808">Transferase</keyword>
<dbReference type="InterPro" id="IPR016181">
    <property type="entry name" value="Acyl_CoA_acyltransferase"/>
</dbReference>
<proteinExistence type="predicted"/>
<dbReference type="Pfam" id="PF00583">
    <property type="entry name" value="Acetyltransf_1"/>
    <property type="match status" value="1"/>
</dbReference>
<evidence type="ECO:0000256" key="2">
    <source>
        <dbReference type="ARBA" id="ARBA00023315"/>
    </source>
</evidence>
<feature type="domain" description="N-acetyltransferase" evidence="3">
    <location>
        <begin position="1"/>
        <end position="126"/>
    </location>
</feature>
<dbReference type="GO" id="GO:0016747">
    <property type="term" value="F:acyltransferase activity, transferring groups other than amino-acyl groups"/>
    <property type="evidence" value="ECO:0007669"/>
    <property type="project" value="InterPro"/>
</dbReference>
<comment type="caution">
    <text evidence="4">The sequence shown here is derived from an EMBL/GenBank/DDBJ whole genome shotgun (WGS) entry which is preliminary data.</text>
</comment>
<dbReference type="Gene3D" id="3.40.630.30">
    <property type="match status" value="1"/>
</dbReference>
<dbReference type="PANTHER" id="PTHR43877">
    <property type="entry name" value="AMINOALKYLPHOSPHONATE N-ACETYLTRANSFERASE-RELATED-RELATED"/>
    <property type="match status" value="1"/>
</dbReference>
<evidence type="ECO:0000256" key="1">
    <source>
        <dbReference type="ARBA" id="ARBA00022679"/>
    </source>
</evidence>
<dbReference type="EMBL" id="LJCR01001047">
    <property type="protein sequence ID" value="KPV51146.1"/>
    <property type="molecule type" value="Genomic_DNA"/>
</dbReference>
<dbReference type="SUPFAM" id="SSF55729">
    <property type="entry name" value="Acyl-CoA N-acyltransferases (Nat)"/>
    <property type="match status" value="1"/>
</dbReference>
<keyword evidence="5" id="KW-1185">Reference proteome</keyword>
<dbReference type="AlphaFoldDB" id="A0A0P9CXS7"/>
<reference evidence="4 5" key="1">
    <citation type="submission" date="2015-09" db="EMBL/GenBank/DDBJ databases">
        <title>Draft genome sequence of Kouleothrix aurantiaca JCM 19913.</title>
        <authorList>
            <person name="Hemp J."/>
        </authorList>
    </citation>
    <scope>NUCLEOTIDE SEQUENCE [LARGE SCALE GENOMIC DNA]</scope>
    <source>
        <strain evidence="4 5">COM-B</strain>
    </source>
</reference>
<evidence type="ECO:0000313" key="5">
    <source>
        <dbReference type="Proteomes" id="UP000050509"/>
    </source>
</evidence>
<evidence type="ECO:0000313" key="4">
    <source>
        <dbReference type="EMBL" id="KPV51146.1"/>
    </source>
</evidence>
<gene>
    <name evidence="4" type="ORF">SE17_22865</name>
</gene>
<evidence type="ECO:0000259" key="3">
    <source>
        <dbReference type="PROSITE" id="PS51186"/>
    </source>
</evidence>
<dbReference type="PROSITE" id="PS51186">
    <property type="entry name" value="GNAT"/>
    <property type="match status" value="1"/>
</dbReference>
<accession>A0A0P9CXS7</accession>
<organism evidence="4 5">
    <name type="scientific">Kouleothrix aurantiaca</name>
    <dbReference type="NCBI Taxonomy" id="186479"/>
    <lineage>
        <taxon>Bacteria</taxon>
        <taxon>Bacillati</taxon>
        <taxon>Chloroflexota</taxon>
        <taxon>Chloroflexia</taxon>
        <taxon>Chloroflexales</taxon>
        <taxon>Roseiflexineae</taxon>
        <taxon>Roseiflexaceae</taxon>
        <taxon>Kouleothrix</taxon>
    </lineage>
</organism>
<name>A0A0P9CXS7_9CHLR</name>
<dbReference type="Proteomes" id="UP000050509">
    <property type="component" value="Unassembled WGS sequence"/>
</dbReference>